<evidence type="ECO:0000313" key="1">
    <source>
        <dbReference type="EMBL" id="MPL91367.1"/>
    </source>
</evidence>
<reference evidence="1" key="1">
    <citation type="submission" date="2019-08" db="EMBL/GenBank/DDBJ databases">
        <authorList>
            <person name="Kucharzyk K."/>
            <person name="Murdoch R.W."/>
            <person name="Higgins S."/>
            <person name="Loffler F."/>
        </authorList>
    </citation>
    <scope>NUCLEOTIDE SEQUENCE</scope>
</reference>
<dbReference type="EMBL" id="VSSQ01000327">
    <property type="protein sequence ID" value="MPL91367.1"/>
    <property type="molecule type" value="Genomic_DNA"/>
</dbReference>
<sequence>MKEQIAALNEIREDLKKENGESKSPFMKLGDGEALSIY</sequence>
<comment type="caution">
    <text evidence="1">The sequence shown here is derived from an EMBL/GenBank/DDBJ whole genome shotgun (WGS) entry which is preliminary data.</text>
</comment>
<organism evidence="1">
    <name type="scientific">bioreactor metagenome</name>
    <dbReference type="NCBI Taxonomy" id="1076179"/>
    <lineage>
        <taxon>unclassified sequences</taxon>
        <taxon>metagenomes</taxon>
        <taxon>ecological metagenomes</taxon>
    </lineage>
</organism>
<name>A0A644VJE7_9ZZZZ</name>
<proteinExistence type="predicted"/>
<gene>
    <name evidence="1" type="ORF">SDC9_37435</name>
</gene>
<accession>A0A644VJE7</accession>
<dbReference type="AlphaFoldDB" id="A0A644VJE7"/>
<protein>
    <submittedName>
        <fullName evidence="1">Uncharacterized protein</fullName>
    </submittedName>
</protein>